<evidence type="ECO:0000313" key="5">
    <source>
        <dbReference type="EMBL" id="BCO11451.1"/>
    </source>
</evidence>
<dbReference type="InterPro" id="IPR015424">
    <property type="entry name" value="PyrdxlP-dep_Trfase"/>
</dbReference>
<dbReference type="EMBL" id="AP023213">
    <property type="protein sequence ID" value="BCO11451.1"/>
    <property type="molecule type" value="Genomic_DNA"/>
</dbReference>
<dbReference type="PIRSF" id="PIRSF000390">
    <property type="entry name" value="PLP_StrS"/>
    <property type="match status" value="1"/>
</dbReference>
<keyword evidence="3 4" id="KW-0663">Pyridoxal phosphate</keyword>
<feature type="modified residue" description="N6-(pyridoxal phosphate)lysine" evidence="3">
    <location>
        <position position="185"/>
    </location>
</feature>
<dbReference type="InterPro" id="IPR015422">
    <property type="entry name" value="PyrdxlP-dep_Trfase_small"/>
</dbReference>
<evidence type="ECO:0000313" key="6">
    <source>
        <dbReference type="Proteomes" id="UP000515472"/>
    </source>
</evidence>
<dbReference type="GO" id="GO:0000271">
    <property type="term" value="P:polysaccharide biosynthetic process"/>
    <property type="evidence" value="ECO:0007669"/>
    <property type="project" value="TreeGrafter"/>
</dbReference>
<organism evidence="5 6">
    <name type="scientific">Citrifermentans bremense</name>
    <dbReference type="NCBI Taxonomy" id="60035"/>
    <lineage>
        <taxon>Bacteria</taxon>
        <taxon>Pseudomonadati</taxon>
        <taxon>Thermodesulfobacteriota</taxon>
        <taxon>Desulfuromonadia</taxon>
        <taxon>Geobacterales</taxon>
        <taxon>Geobacteraceae</taxon>
        <taxon>Citrifermentans</taxon>
    </lineage>
</organism>
<dbReference type="Gene3D" id="3.40.640.10">
    <property type="entry name" value="Type I PLP-dependent aspartate aminotransferase-like (Major domain)"/>
    <property type="match status" value="1"/>
</dbReference>
<sequence>MITTSFGPWPSFSSDEVDAVRDVLLSNKVNYWTGTEGRLFEKEFAAYCCARHAIALANGTVALELALYALGIGPGDQVITTSRTFIASASCVVMRGAIPVIADVDSLSQNITAETIRGLITPRTKAIIAVHLAGWPCDMDAIMDLAREHGLKVIEDCAQCHGATYKGRPVGSLGDVAAFSFCQDKIMTTGGEGGMLTTNDERIWRRAWEFKDHGKSYDAVYNREHAPGFRWLHESFGTNWRLTEMQSAIGRVQLVKLPDWTRIRRRNAAILTEGFTNIPGLRVTVPPEHIGHAYYKYYVFVQQEELQDGWDRDRIMNAVVSVGIPCFSGSCSEIYLEKAFDGMRPEHRLPVAKTLGETSLMFLVHPTLTEKDMSDTVAAVRRVMRQAARIK</sequence>
<proteinExistence type="inferred from homology"/>
<gene>
    <name evidence="5" type="ORF">GEOBRER4_n2618</name>
</gene>
<dbReference type="InterPro" id="IPR000653">
    <property type="entry name" value="DegT/StrS_aminotransferase"/>
</dbReference>
<evidence type="ECO:0000256" key="4">
    <source>
        <dbReference type="RuleBase" id="RU004508"/>
    </source>
</evidence>
<dbReference type="GO" id="GO:0008483">
    <property type="term" value="F:transaminase activity"/>
    <property type="evidence" value="ECO:0007669"/>
    <property type="project" value="UniProtKB-KW"/>
</dbReference>
<comment type="similarity">
    <text evidence="1 4">Belongs to the DegT/DnrJ/EryC1 family.</text>
</comment>
<dbReference type="PANTHER" id="PTHR30244:SF34">
    <property type="entry name" value="DTDP-4-AMINO-4,6-DIDEOXYGALACTOSE TRANSAMINASE"/>
    <property type="match status" value="1"/>
</dbReference>
<dbReference type="Proteomes" id="UP000515472">
    <property type="component" value="Chromosome"/>
</dbReference>
<reference evidence="5 6" key="1">
    <citation type="submission" date="2020-06" db="EMBL/GenBank/DDBJ databases">
        <title>Interaction of electrochemicaly active bacteria, Geobacter bremensis R4 on different carbon anode.</title>
        <authorList>
            <person name="Meng L."/>
            <person name="Yoshida N."/>
        </authorList>
    </citation>
    <scope>NUCLEOTIDE SEQUENCE [LARGE SCALE GENOMIC DNA]</scope>
    <source>
        <strain evidence="5 6">R4</strain>
    </source>
</reference>
<name>A0A7R7FSC4_9BACT</name>
<keyword evidence="5" id="KW-0032">Aminotransferase</keyword>
<evidence type="ECO:0000256" key="1">
    <source>
        <dbReference type="ARBA" id="ARBA00037999"/>
    </source>
</evidence>
<dbReference type="CDD" id="cd00616">
    <property type="entry name" value="AHBA_syn"/>
    <property type="match status" value="1"/>
</dbReference>
<feature type="active site" description="Proton acceptor" evidence="2">
    <location>
        <position position="185"/>
    </location>
</feature>
<dbReference type="SUPFAM" id="SSF53383">
    <property type="entry name" value="PLP-dependent transferases"/>
    <property type="match status" value="1"/>
</dbReference>
<keyword evidence="6" id="KW-1185">Reference proteome</keyword>
<dbReference type="Gene3D" id="3.90.1150.10">
    <property type="entry name" value="Aspartate Aminotransferase, domain 1"/>
    <property type="match status" value="1"/>
</dbReference>
<evidence type="ECO:0000256" key="3">
    <source>
        <dbReference type="PIRSR" id="PIRSR000390-2"/>
    </source>
</evidence>
<protein>
    <submittedName>
        <fullName evidence="5">4-keto-6-deoxy-N-Acetyl-D-hexosaminyl-(Lipid carrier) aminotransferase</fullName>
    </submittedName>
</protein>
<evidence type="ECO:0000256" key="2">
    <source>
        <dbReference type="PIRSR" id="PIRSR000390-1"/>
    </source>
</evidence>
<dbReference type="Pfam" id="PF01041">
    <property type="entry name" value="DegT_DnrJ_EryC1"/>
    <property type="match status" value="1"/>
</dbReference>
<accession>A0A7R7FSC4</accession>
<keyword evidence="5" id="KW-0808">Transferase</keyword>
<dbReference type="GO" id="GO:0030170">
    <property type="term" value="F:pyridoxal phosphate binding"/>
    <property type="evidence" value="ECO:0007669"/>
    <property type="project" value="TreeGrafter"/>
</dbReference>
<dbReference type="AlphaFoldDB" id="A0A7R7FSC4"/>
<dbReference type="PANTHER" id="PTHR30244">
    <property type="entry name" value="TRANSAMINASE"/>
    <property type="match status" value="1"/>
</dbReference>
<dbReference type="InterPro" id="IPR015421">
    <property type="entry name" value="PyrdxlP-dep_Trfase_major"/>
</dbReference>
<dbReference type="RefSeq" id="WP_185242619.1">
    <property type="nucleotide sequence ID" value="NZ_AP023213.1"/>
</dbReference>